<organism evidence="2 3">
    <name type="scientific">Nonomuraea jabiensis</name>
    <dbReference type="NCBI Taxonomy" id="882448"/>
    <lineage>
        <taxon>Bacteria</taxon>
        <taxon>Bacillati</taxon>
        <taxon>Actinomycetota</taxon>
        <taxon>Actinomycetes</taxon>
        <taxon>Streptosporangiales</taxon>
        <taxon>Streptosporangiaceae</taxon>
        <taxon>Nonomuraea</taxon>
    </lineage>
</organism>
<sequence>MQRRGQVRHRERLAVRARGRWGTSHRTQASHRPGTPLRTRVQRRGQARHRTARRRLARQRTSRRARASSRWGMRRRVKVTLRVRLRGQGRRWARGRPQAPHPQAPRPKAPRPKAPRSRASRPGCRREPAHARGRAVGSLSPEPLRGLLRRIARLLAKTLPPRRGARSQRSTGRSKETAFPAGRRQGDPAAYGTTRRTCRSCAREREEGPETLRTGPVSSAASSEFRCLLGSRTRPGSNPPPGWGAPTRRTDGPAPGCVDGVTLRHGRRIRRCQRRPTGQVPCWTAQQTTDSTSDVNRVPISRNIKFSQVGHGA</sequence>
<dbReference type="EMBL" id="JACHMB010000001">
    <property type="protein sequence ID" value="MBB5781011.1"/>
    <property type="molecule type" value="Genomic_DNA"/>
</dbReference>
<evidence type="ECO:0000256" key="1">
    <source>
        <dbReference type="SAM" id="MobiDB-lite"/>
    </source>
</evidence>
<feature type="region of interest" description="Disordered" evidence="1">
    <location>
        <begin position="16"/>
        <end position="141"/>
    </location>
</feature>
<evidence type="ECO:0000313" key="2">
    <source>
        <dbReference type="EMBL" id="MBB5781011.1"/>
    </source>
</evidence>
<protein>
    <submittedName>
        <fullName evidence="2">Uncharacterized protein</fullName>
    </submittedName>
</protein>
<name>A0A7W9GCA5_9ACTN</name>
<feature type="compositionally biased region" description="Basic residues" evidence="1">
    <location>
        <begin position="40"/>
        <end position="94"/>
    </location>
</feature>
<feature type="compositionally biased region" description="Basic residues" evidence="1">
    <location>
        <begin position="108"/>
        <end position="119"/>
    </location>
</feature>
<accession>A0A7W9GCA5</accession>
<evidence type="ECO:0000313" key="3">
    <source>
        <dbReference type="Proteomes" id="UP000579153"/>
    </source>
</evidence>
<gene>
    <name evidence="2" type="ORF">HD596_007767</name>
</gene>
<keyword evidence="3" id="KW-1185">Reference proteome</keyword>
<feature type="region of interest" description="Disordered" evidence="1">
    <location>
        <begin position="158"/>
        <end position="256"/>
    </location>
</feature>
<dbReference type="Proteomes" id="UP000579153">
    <property type="component" value="Unassembled WGS sequence"/>
</dbReference>
<proteinExistence type="predicted"/>
<dbReference type="AlphaFoldDB" id="A0A7W9GCA5"/>
<feature type="compositionally biased region" description="Basic and acidic residues" evidence="1">
    <location>
        <begin position="201"/>
        <end position="210"/>
    </location>
</feature>
<comment type="caution">
    <text evidence="2">The sequence shown here is derived from an EMBL/GenBank/DDBJ whole genome shotgun (WGS) entry which is preliminary data.</text>
</comment>
<reference evidence="2 3" key="1">
    <citation type="submission" date="2020-08" db="EMBL/GenBank/DDBJ databases">
        <title>Sequencing the genomes of 1000 actinobacteria strains.</title>
        <authorList>
            <person name="Klenk H.-P."/>
        </authorList>
    </citation>
    <scope>NUCLEOTIDE SEQUENCE [LARGE SCALE GENOMIC DNA]</scope>
    <source>
        <strain evidence="2 3">DSM 45507</strain>
    </source>
</reference>